<organism evidence="1 2">
    <name type="scientific">Paenibacillus glycanilyticus</name>
    <dbReference type="NCBI Taxonomy" id="126569"/>
    <lineage>
        <taxon>Bacteria</taxon>
        <taxon>Bacillati</taxon>
        <taxon>Bacillota</taxon>
        <taxon>Bacilli</taxon>
        <taxon>Bacillales</taxon>
        <taxon>Paenibacillaceae</taxon>
        <taxon>Paenibacillus</taxon>
    </lineage>
</organism>
<reference evidence="1 2" key="1">
    <citation type="submission" date="2023-03" db="EMBL/GenBank/DDBJ databases">
        <title>Draft genome sequence of the bacteria which degrade cell wall of Tricholomamatutake.</title>
        <authorList>
            <person name="Konishi Y."/>
            <person name="Fukuta Y."/>
            <person name="Shirasaka N."/>
        </authorList>
    </citation>
    <scope>NUCLEOTIDE SEQUENCE [LARGE SCALE GENOMIC DNA]</scope>
    <source>
        <strain evidence="2">mu1</strain>
    </source>
</reference>
<accession>A0ABQ6GGB8</accession>
<sequence>MKLITNTNPYRLEQGSEMDFGRAVYETMAKVILAFREPETDILFQYTNWDKDKDPHKENLILDAAETYHAGAILDPDQTIGQAVKEILLQHYAPERDPKESKAVMDQLLAYFKEVPFEELNEEVLRKIGSIVHEDQAVYTLEDKDEATQEFVNRRLVDTNSVWLLPYDRPVYLKNILWYRANSEEDIIHSFELADWWFTCAVVERDRAVEEYRYFLNYTEDGDGGMVLLISAADERHFKAAVIPRIQELLGDSLEIVE</sequence>
<comment type="caution">
    <text evidence="1">The sequence shown here is derived from an EMBL/GenBank/DDBJ whole genome shotgun (WGS) entry which is preliminary data.</text>
</comment>
<dbReference type="EMBL" id="BSSQ01000016">
    <property type="protein sequence ID" value="GLX69999.1"/>
    <property type="molecule type" value="Genomic_DNA"/>
</dbReference>
<evidence type="ECO:0000313" key="2">
    <source>
        <dbReference type="Proteomes" id="UP001157114"/>
    </source>
</evidence>
<gene>
    <name evidence="1" type="ORF">MU1_43450</name>
</gene>
<dbReference type="Proteomes" id="UP001157114">
    <property type="component" value="Unassembled WGS sequence"/>
</dbReference>
<proteinExistence type="predicted"/>
<evidence type="ECO:0000313" key="1">
    <source>
        <dbReference type="EMBL" id="GLX69999.1"/>
    </source>
</evidence>
<dbReference type="RefSeq" id="WP_284240758.1">
    <property type="nucleotide sequence ID" value="NZ_BSSQ01000016.1"/>
</dbReference>
<keyword evidence="2" id="KW-1185">Reference proteome</keyword>
<protein>
    <submittedName>
        <fullName evidence="1">Uncharacterized protein</fullName>
    </submittedName>
</protein>
<name>A0ABQ6GGB8_9BACL</name>